<evidence type="ECO:0000313" key="2">
    <source>
        <dbReference type="EMBL" id="CAF1051787.1"/>
    </source>
</evidence>
<name>A0A8S2E591_9BILA</name>
<evidence type="ECO:0000313" key="3">
    <source>
        <dbReference type="EMBL" id="CAF3818452.1"/>
    </source>
</evidence>
<dbReference type="AlphaFoldDB" id="A0A8S2E591"/>
<keyword evidence="1" id="KW-0732">Signal</keyword>
<feature type="chain" id="PRO_5036273428" description="Ig-like domain-containing protein" evidence="1">
    <location>
        <begin position="18"/>
        <end position="233"/>
    </location>
</feature>
<evidence type="ECO:0000313" key="4">
    <source>
        <dbReference type="Proteomes" id="UP000677228"/>
    </source>
</evidence>
<accession>A0A8S2E591</accession>
<dbReference type="EMBL" id="CAJNOK010008017">
    <property type="protein sequence ID" value="CAF1051787.1"/>
    <property type="molecule type" value="Genomic_DNA"/>
</dbReference>
<feature type="signal peptide" evidence="1">
    <location>
        <begin position="1"/>
        <end position="17"/>
    </location>
</feature>
<dbReference type="Proteomes" id="UP000682733">
    <property type="component" value="Unassembled WGS sequence"/>
</dbReference>
<dbReference type="EMBL" id="CAJOBA010008030">
    <property type="protein sequence ID" value="CAF3818452.1"/>
    <property type="molecule type" value="Genomic_DNA"/>
</dbReference>
<gene>
    <name evidence="2" type="ORF">OVA965_LOCUS16977</name>
    <name evidence="3" type="ORF">TMI583_LOCUS16987</name>
</gene>
<comment type="caution">
    <text evidence="2">The sequence shown here is derived from an EMBL/GenBank/DDBJ whole genome shotgun (WGS) entry which is preliminary data.</text>
</comment>
<evidence type="ECO:0008006" key="5">
    <source>
        <dbReference type="Google" id="ProtNLM"/>
    </source>
</evidence>
<dbReference type="Proteomes" id="UP000677228">
    <property type="component" value="Unassembled WGS sequence"/>
</dbReference>
<dbReference type="InterPro" id="IPR013783">
    <property type="entry name" value="Ig-like_fold"/>
</dbReference>
<reference evidence="2" key="1">
    <citation type="submission" date="2021-02" db="EMBL/GenBank/DDBJ databases">
        <authorList>
            <person name="Nowell W R."/>
        </authorList>
    </citation>
    <scope>NUCLEOTIDE SEQUENCE</scope>
</reference>
<protein>
    <recommendedName>
        <fullName evidence="5">Ig-like domain-containing protein</fullName>
    </recommendedName>
</protein>
<proteinExistence type="predicted"/>
<evidence type="ECO:0000256" key="1">
    <source>
        <dbReference type="SAM" id="SignalP"/>
    </source>
</evidence>
<dbReference type="Gene3D" id="2.60.40.10">
    <property type="entry name" value="Immunoglobulins"/>
    <property type="match status" value="2"/>
</dbReference>
<organism evidence="2 4">
    <name type="scientific">Didymodactylos carnosus</name>
    <dbReference type="NCBI Taxonomy" id="1234261"/>
    <lineage>
        <taxon>Eukaryota</taxon>
        <taxon>Metazoa</taxon>
        <taxon>Spiralia</taxon>
        <taxon>Gnathifera</taxon>
        <taxon>Rotifera</taxon>
        <taxon>Eurotatoria</taxon>
        <taxon>Bdelloidea</taxon>
        <taxon>Philodinida</taxon>
        <taxon>Philodinidae</taxon>
        <taxon>Didymodactylos</taxon>
    </lineage>
</organism>
<sequence length="233" mass="27065">MNYYVIYTLLFISCTYAVQPSLKLTISPDNKYIERDSEISILCELRDPTDSKDKPVLYYVDPRTQKRTPVTRALLNGAVKQIPELFQNVENRARYQHEGKNHIKITKAQVIDSAIYECECPDCEAPPKKDHKEFFITKYAEPQLSVTSDPLIEGNQATFRCQVDEFYPYTGIEVLIHHHKYNTTTKAEVVTANHLKNVFEQNLKWNVSLQVQADWHEHQFECIVKQGKLLIIS</sequence>